<evidence type="ECO:0000313" key="3">
    <source>
        <dbReference type="Proteomes" id="UP000319739"/>
    </source>
</evidence>
<name>A0ABY2YES0_9STRE</name>
<organism evidence="2 3">
    <name type="scientific">Streptococcus xiaochunlingii</name>
    <dbReference type="NCBI Taxonomy" id="2589788"/>
    <lineage>
        <taxon>Bacteria</taxon>
        <taxon>Bacillati</taxon>
        <taxon>Bacillota</taxon>
        <taxon>Bacilli</taxon>
        <taxon>Lactobacillales</taxon>
        <taxon>Streptococcaceae</taxon>
        <taxon>Streptococcus</taxon>
    </lineage>
</organism>
<sequence length="187" mass="22015">MVHLLQEIQPDGRYTYIYTNLYSYNPLAQVRDWTTEDGEGVQQAYYFHCDQIGIPREMTDKDGNLLWFGNYTDWGRLKEETKVTDSAYQPFRLQNQYADRETGLHYNFFRHYEPDAGRFVNQDPIKLKGGKNFYQFAPNTTKWNDPLGLMNKCDNCSKTGVDINLMQDEAKTYVDNIPRENFPEGDF</sequence>
<dbReference type="Gene3D" id="2.180.10.10">
    <property type="entry name" value="RHS repeat-associated core"/>
    <property type="match status" value="1"/>
</dbReference>
<keyword evidence="3" id="KW-1185">Reference proteome</keyword>
<evidence type="ECO:0000259" key="1">
    <source>
        <dbReference type="Pfam" id="PF03527"/>
    </source>
</evidence>
<dbReference type="PANTHER" id="PTHR32305">
    <property type="match status" value="1"/>
</dbReference>
<dbReference type="Proteomes" id="UP000319739">
    <property type="component" value="Unassembled WGS sequence"/>
</dbReference>
<dbReference type="PRINTS" id="PR00394">
    <property type="entry name" value="RHSPROTEIN"/>
</dbReference>
<accession>A0ABY2YES0</accession>
<dbReference type="InterPro" id="IPR050708">
    <property type="entry name" value="T6SS_VgrG/RHS"/>
</dbReference>
<dbReference type="NCBIfam" id="TIGR03696">
    <property type="entry name" value="Rhs_assc_core"/>
    <property type="match status" value="1"/>
</dbReference>
<comment type="caution">
    <text evidence="2">The sequence shown here is derived from an EMBL/GenBank/DDBJ whole genome shotgun (WGS) entry which is preliminary data.</text>
</comment>
<feature type="domain" description="RHS protein conserved region" evidence="1">
    <location>
        <begin position="45"/>
        <end position="80"/>
    </location>
</feature>
<protein>
    <recommendedName>
        <fullName evidence="1">RHS protein conserved region domain-containing protein</fullName>
    </recommendedName>
</protein>
<proteinExistence type="predicted"/>
<dbReference type="Pfam" id="PF03527">
    <property type="entry name" value="RHS"/>
    <property type="match status" value="1"/>
</dbReference>
<evidence type="ECO:0000313" key="2">
    <source>
        <dbReference type="EMBL" id="TPE38217.1"/>
    </source>
</evidence>
<reference evidence="2 3" key="1">
    <citation type="submission" date="2019-06" db="EMBL/GenBank/DDBJ databases">
        <authorList>
            <person name="Zou Y."/>
        </authorList>
    </citation>
    <scope>NUCLEOTIDE SEQUENCE [LARGE SCALE GENOMIC DNA]</scope>
    <source>
        <strain evidence="2 3">E24</strain>
    </source>
</reference>
<dbReference type="InterPro" id="IPR001826">
    <property type="entry name" value="RHS"/>
</dbReference>
<dbReference type="EMBL" id="VFSG01000001">
    <property type="protein sequence ID" value="TPE38217.1"/>
    <property type="molecule type" value="Genomic_DNA"/>
</dbReference>
<gene>
    <name evidence="2" type="ORF">FJR71_04395</name>
</gene>
<dbReference type="InterPro" id="IPR022385">
    <property type="entry name" value="Rhs_assc_core"/>
</dbReference>
<dbReference type="PANTHER" id="PTHR32305:SF15">
    <property type="entry name" value="PROTEIN RHSA-RELATED"/>
    <property type="match status" value="1"/>
</dbReference>